<dbReference type="GO" id="GO:0031419">
    <property type="term" value="F:cobalamin binding"/>
    <property type="evidence" value="ECO:0007669"/>
    <property type="project" value="InterPro"/>
</dbReference>
<evidence type="ECO:0000256" key="1">
    <source>
        <dbReference type="ARBA" id="ARBA00004613"/>
    </source>
</evidence>
<dbReference type="AlphaFoldDB" id="A0AAV6UJJ6"/>
<dbReference type="GO" id="GO:0005615">
    <property type="term" value="C:extracellular space"/>
    <property type="evidence" value="ECO:0007669"/>
    <property type="project" value="TreeGrafter"/>
</dbReference>
<dbReference type="Gene3D" id="1.50.10.20">
    <property type="match status" value="1"/>
</dbReference>
<feature type="binding site" evidence="4">
    <location>
        <begin position="402"/>
        <end position="404"/>
    </location>
    <ligand>
        <name>cyanocob(III)alamin</name>
        <dbReference type="ChEBI" id="CHEBI:17439"/>
    </ligand>
</feature>
<keyword evidence="4" id="KW-0170">Cobalt</keyword>
<gene>
    <name evidence="7" type="ORF">JTE90_027732</name>
</gene>
<dbReference type="PANTHER" id="PTHR10559:SF18">
    <property type="entry name" value="TRANSCOBALAMIN II"/>
    <property type="match status" value="1"/>
</dbReference>
<feature type="binding site" evidence="4">
    <location>
        <position position="254"/>
    </location>
    <ligand>
        <name>cyanocob(III)alamin</name>
        <dbReference type="ChEBI" id="CHEBI:17439"/>
    </ligand>
</feature>
<keyword evidence="2" id="KW-0964">Secreted</keyword>
<dbReference type="InterPro" id="IPR002157">
    <property type="entry name" value="Cbl-bd_prot"/>
</dbReference>
<dbReference type="Gene3D" id="2.170.130.30">
    <property type="match status" value="1"/>
</dbReference>
<protein>
    <submittedName>
        <fullName evidence="7">Uncharacterized protein</fullName>
    </submittedName>
</protein>
<evidence type="ECO:0000256" key="3">
    <source>
        <dbReference type="ARBA" id="ARBA00022729"/>
    </source>
</evidence>
<name>A0AAV6UJJ6_9ARAC</name>
<sequence>MVNFLLVVIFSSACVSVNSIKIVRPWSGHDNPTVDYTNKTTKSSYKDSIATKAFSKYRTETCVAAPLGGVDWLLSVRQKDYGWKEDTHRAVIVLAVNEWGPASKEDIRLMEHQLEVELTKAYVKNNTTPMYPNDLALYIHALIAIRRNPRNFFGIDFAADLERMIQNHRVVHPFLLLALCNADRVSDGNSNWYIHQATNALDRFKRINDIEALAHALNAYECMGSRDQTVNEKLIDQVRRKLIGMQHEDGSFGNVYTTSLVVQALASADWNNKELALEFLGQSSTTDVNMVSTYYIQLALNADRVRFIKDLYPTDMKMVPAAFRNKEEDPFIQYTLRSEKFTDAYFTISIRMAPNSSFFDVMKLSALQDSKFNFSYHAGQDGKPVIYAISGVPNDIEDEMSWKLCERTDNRDRSSYKGVPGSPSTFFPKPYQRILYWYRREKCENA</sequence>
<proteinExistence type="predicted"/>
<keyword evidence="8" id="KW-1185">Reference proteome</keyword>
<dbReference type="EMBL" id="JAFNEN010000403">
    <property type="protein sequence ID" value="KAG8183806.1"/>
    <property type="molecule type" value="Genomic_DNA"/>
</dbReference>
<comment type="subcellular location">
    <subcellularLocation>
        <location evidence="1">Secreted</location>
    </subcellularLocation>
</comment>
<dbReference type="Proteomes" id="UP000827092">
    <property type="component" value="Unassembled WGS sequence"/>
</dbReference>
<evidence type="ECO:0000313" key="8">
    <source>
        <dbReference type="Proteomes" id="UP000827092"/>
    </source>
</evidence>
<dbReference type="Pfam" id="PF01122">
    <property type="entry name" value="Cobalamin_bind"/>
    <property type="match status" value="1"/>
</dbReference>
<dbReference type="GO" id="GO:0015889">
    <property type="term" value="P:cobalamin transport"/>
    <property type="evidence" value="ECO:0007669"/>
    <property type="project" value="InterPro"/>
</dbReference>
<comment type="caution">
    <text evidence="7">The sequence shown here is derived from an EMBL/GenBank/DDBJ whole genome shotgun (WGS) entry which is preliminary data.</text>
</comment>
<reference evidence="7 8" key="1">
    <citation type="journal article" date="2022" name="Nat. Ecol. Evol.">
        <title>A masculinizing supergene underlies an exaggerated male reproductive morph in a spider.</title>
        <authorList>
            <person name="Hendrickx F."/>
            <person name="De Corte Z."/>
            <person name="Sonet G."/>
            <person name="Van Belleghem S.M."/>
            <person name="Kostlbacher S."/>
            <person name="Vangestel C."/>
        </authorList>
    </citation>
    <scope>NUCLEOTIDE SEQUENCE [LARGE SCALE GENOMIC DNA]</scope>
    <source>
        <strain evidence="7">W744_W776</strain>
    </source>
</reference>
<dbReference type="PANTHER" id="PTHR10559">
    <property type="entry name" value="TRANSCOBALAMIN-1/GASTRIC INTRINSIC FACTOR"/>
    <property type="match status" value="1"/>
</dbReference>
<feature type="chain" id="PRO_5043652890" evidence="6">
    <location>
        <begin position="20"/>
        <end position="446"/>
    </location>
</feature>
<keyword evidence="5" id="KW-1015">Disulfide bond</keyword>
<evidence type="ECO:0000256" key="2">
    <source>
        <dbReference type="ARBA" id="ARBA00022525"/>
    </source>
</evidence>
<dbReference type="InterPro" id="IPR051588">
    <property type="entry name" value="Cobalamin_Transport"/>
</dbReference>
<accession>A0AAV6UJJ6</accession>
<feature type="disulfide bond" evidence="5">
    <location>
        <begin position="180"/>
        <end position="222"/>
    </location>
</feature>
<evidence type="ECO:0000313" key="7">
    <source>
        <dbReference type="EMBL" id="KAG8183806.1"/>
    </source>
</evidence>
<keyword evidence="3 6" id="KW-0732">Signal</keyword>
<evidence type="ECO:0000256" key="5">
    <source>
        <dbReference type="PIRSR" id="PIRSR602157-2"/>
    </source>
</evidence>
<feature type="signal peptide" evidence="6">
    <location>
        <begin position="1"/>
        <end position="19"/>
    </location>
</feature>
<dbReference type="SUPFAM" id="SSF48239">
    <property type="entry name" value="Terpenoid cyclases/Protein prenyltransferases"/>
    <property type="match status" value="1"/>
</dbReference>
<dbReference type="InterPro" id="IPR008930">
    <property type="entry name" value="Terpenoid_cyclase/PrenylTrfase"/>
</dbReference>
<organism evidence="7 8">
    <name type="scientific">Oedothorax gibbosus</name>
    <dbReference type="NCBI Taxonomy" id="931172"/>
    <lineage>
        <taxon>Eukaryota</taxon>
        <taxon>Metazoa</taxon>
        <taxon>Ecdysozoa</taxon>
        <taxon>Arthropoda</taxon>
        <taxon>Chelicerata</taxon>
        <taxon>Arachnida</taxon>
        <taxon>Araneae</taxon>
        <taxon>Araneomorphae</taxon>
        <taxon>Entelegynae</taxon>
        <taxon>Araneoidea</taxon>
        <taxon>Linyphiidae</taxon>
        <taxon>Erigoninae</taxon>
        <taxon>Oedothorax</taxon>
    </lineage>
</organism>
<evidence type="ECO:0000256" key="4">
    <source>
        <dbReference type="PIRSR" id="PIRSR602157-1"/>
    </source>
</evidence>
<evidence type="ECO:0000256" key="6">
    <source>
        <dbReference type="SAM" id="SignalP"/>
    </source>
</evidence>